<dbReference type="GO" id="GO:0016872">
    <property type="term" value="F:intramolecular lyase activity"/>
    <property type="evidence" value="ECO:0007669"/>
    <property type="project" value="InterPro"/>
</dbReference>
<evidence type="ECO:0000259" key="2">
    <source>
        <dbReference type="Pfam" id="PF16036"/>
    </source>
</evidence>
<accession>A0A6S6S863</accession>
<protein>
    <submittedName>
        <fullName evidence="3">FIG026291: Hypothetical periplasmic protein</fullName>
    </submittedName>
</protein>
<sequence>MNNTWSITLIIALIVSFFSTISSAKNFAGENIPEDMQYAGKKLQLNGVGQRSKLFMNLYIGALYLESKSQDGKKIITDDAPMAIRLAITSPLITTDKMKEATIEGFKNSTKGNINPIKPQIDELLATFDKGVSSGDVFELINTPGSGVHVIRNGVRVTVIRSLAFKQALFGIWLSKKPVQNSLKRRMLGL</sequence>
<name>A0A6S6S863_9GAMM</name>
<dbReference type="SUPFAM" id="SSF54626">
    <property type="entry name" value="Chalcone isomerase"/>
    <property type="match status" value="1"/>
</dbReference>
<feature type="chain" id="PRO_5028439719" evidence="1">
    <location>
        <begin position="25"/>
        <end position="190"/>
    </location>
</feature>
<gene>
    <name evidence="3" type="ORF">HELGO_WM12076</name>
</gene>
<dbReference type="Gene3D" id="3.50.70.10">
    <property type="match status" value="1"/>
</dbReference>
<evidence type="ECO:0000256" key="1">
    <source>
        <dbReference type="SAM" id="SignalP"/>
    </source>
</evidence>
<organism evidence="3">
    <name type="scientific">uncultured Thiotrichaceae bacterium</name>
    <dbReference type="NCBI Taxonomy" id="298394"/>
    <lineage>
        <taxon>Bacteria</taxon>
        <taxon>Pseudomonadati</taxon>
        <taxon>Pseudomonadota</taxon>
        <taxon>Gammaproteobacteria</taxon>
        <taxon>Thiotrichales</taxon>
        <taxon>Thiotrichaceae</taxon>
        <taxon>environmental samples</taxon>
    </lineage>
</organism>
<dbReference type="Pfam" id="PF16036">
    <property type="entry name" value="Chalcone_3"/>
    <property type="match status" value="1"/>
</dbReference>
<dbReference type="AlphaFoldDB" id="A0A6S6S863"/>
<reference evidence="3" key="1">
    <citation type="submission" date="2020-01" db="EMBL/GenBank/DDBJ databases">
        <authorList>
            <person name="Meier V. D."/>
            <person name="Meier V D."/>
        </authorList>
    </citation>
    <scope>NUCLEOTIDE SEQUENCE</scope>
    <source>
        <strain evidence="3">HLG_WM_MAG_07</strain>
    </source>
</reference>
<evidence type="ECO:0000313" key="3">
    <source>
        <dbReference type="EMBL" id="CAA6805962.1"/>
    </source>
</evidence>
<feature type="domain" description="Chalcone isomerase" evidence="2">
    <location>
        <begin position="24"/>
        <end position="189"/>
    </location>
</feature>
<dbReference type="InterPro" id="IPR016088">
    <property type="entry name" value="Chalcone_isomerase_3-sand"/>
</dbReference>
<proteinExistence type="predicted"/>
<keyword evidence="1" id="KW-0732">Signal</keyword>
<feature type="signal peptide" evidence="1">
    <location>
        <begin position="1"/>
        <end position="24"/>
    </location>
</feature>
<dbReference type="InterPro" id="IPR016087">
    <property type="entry name" value="Chalcone_isomerase"/>
</dbReference>
<dbReference type="EMBL" id="CACVAY010000029">
    <property type="protein sequence ID" value="CAA6805962.1"/>
    <property type="molecule type" value="Genomic_DNA"/>
</dbReference>
<dbReference type="InterPro" id="IPR036298">
    <property type="entry name" value="Chalcone_isomerase_sf"/>
</dbReference>